<dbReference type="OrthoDB" id="2418620at2759"/>
<evidence type="ECO:0000313" key="2">
    <source>
        <dbReference type="Proteomes" id="UP000615446"/>
    </source>
</evidence>
<name>A0A8H3M890_9GLOM</name>
<evidence type="ECO:0000313" key="1">
    <source>
        <dbReference type="EMBL" id="GES99331.1"/>
    </source>
</evidence>
<accession>A0A8H3M890</accession>
<dbReference type="Proteomes" id="UP000615446">
    <property type="component" value="Unassembled WGS sequence"/>
</dbReference>
<dbReference type="AlphaFoldDB" id="A0A8H3M890"/>
<reference evidence="1" key="1">
    <citation type="submission" date="2019-10" db="EMBL/GenBank/DDBJ databases">
        <title>Conservation and host-specific expression of non-tandemly repeated heterogenous ribosome RNA gene in arbuscular mycorrhizal fungi.</title>
        <authorList>
            <person name="Maeda T."/>
            <person name="Kobayashi Y."/>
            <person name="Nakagawa T."/>
            <person name="Ezawa T."/>
            <person name="Yamaguchi K."/>
            <person name="Bino T."/>
            <person name="Nishimoto Y."/>
            <person name="Shigenobu S."/>
            <person name="Kawaguchi M."/>
        </authorList>
    </citation>
    <scope>NUCLEOTIDE SEQUENCE</scope>
    <source>
        <strain evidence="1">HR1</strain>
    </source>
</reference>
<sequence length="149" mass="17029">MHSIRITCNALTSPVNTDVIHYPCQSQETCIQFNVSSPDPNQNPILYAKCVPNEEYREWDNHNNPILIPVRILLDTLLVSSLYAYYNGDILKGYNDRNNYNIIIPRYSQGEKIKYCFNAGTQDIVTAYAAAQKLNLIRDPDSAEFLEPL</sequence>
<gene>
    <name evidence="1" type="ORF">RCL2_002583900</name>
</gene>
<protein>
    <submittedName>
        <fullName evidence="1">Uncharacterized protein</fullName>
    </submittedName>
</protein>
<dbReference type="EMBL" id="BLAL01000278">
    <property type="protein sequence ID" value="GES99331.1"/>
    <property type="molecule type" value="Genomic_DNA"/>
</dbReference>
<organism evidence="1 2">
    <name type="scientific">Rhizophagus clarus</name>
    <dbReference type="NCBI Taxonomy" id="94130"/>
    <lineage>
        <taxon>Eukaryota</taxon>
        <taxon>Fungi</taxon>
        <taxon>Fungi incertae sedis</taxon>
        <taxon>Mucoromycota</taxon>
        <taxon>Glomeromycotina</taxon>
        <taxon>Glomeromycetes</taxon>
        <taxon>Glomerales</taxon>
        <taxon>Glomeraceae</taxon>
        <taxon>Rhizophagus</taxon>
    </lineage>
</organism>
<comment type="caution">
    <text evidence="1">The sequence shown here is derived from an EMBL/GenBank/DDBJ whole genome shotgun (WGS) entry which is preliminary data.</text>
</comment>
<proteinExistence type="predicted"/>